<dbReference type="EMBL" id="BARV01045203">
    <property type="protein sequence ID" value="GAI66690.1"/>
    <property type="molecule type" value="Genomic_DNA"/>
</dbReference>
<keyword evidence="1" id="KW-0812">Transmembrane</keyword>
<sequence length="49" mass="5743">MFSIKLGFKNLTRQKRRNIITAMVIAYAFLAYLFMDSIMAGMEEMSFKN</sequence>
<protein>
    <submittedName>
        <fullName evidence="2">Uncharacterized protein</fullName>
    </submittedName>
</protein>
<dbReference type="AlphaFoldDB" id="X1RU07"/>
<feature type="non-terminal residue" evidence="2">
    <location>
        <position position="49"/>
    </location>
</feature>
<feature type="transmembrane region" description="Helical" evidence="1">
    <location>
        <begin position="20"/>
        <end position="42"/>
    </location>
</feature>
<keyword evidence="1" id="KW-1133">Transmembrane helix</keyword>
<evidence type="ECO:0000313" key="2">
    <source>
        <dbReference type="EMBL" id="GAI66690.1"/>
    </source>
</evidence>
<name>X1RU07_9ZZZZ</name>
<reference evidence="2" key="1">
    <citation type="journal article" date="2014" name="Front. Microbiol.">
        <title>High frequency of phylogenetically diverse reductive dehalogenase-homologous genes in deep subseafloor sedimentary metagenomes.</title>
        <authorList>
            <person name="Kawai M."/>
            <person name="Futagami T."/>
            <person name="Toyoda A."/>
            <person name="Takaki Y."/>
            <person name="Nishi S."/>
            <person name="Hori S."/>
            <person name="Arai W."/>
            <person name="Tsubouchi T."/>
            <person name="Morono Y."/>
            <person name="Uchiyama I."/>
            <person name="Ito T."/>
            <person name="Fujiyama A."/>
            <person name="Inagaki F."/>
            <person name="Takami H."/>
        </authorList>
    </citation>
    <scope>NUCLEOTIDE SEQUENCE</scope>
    <source>
        <strain evidence="2">Expedition CK06-06</strain>
    </source>
</reference>
<gene>
    <name evidence="2" type="ORF">S06H3_66384</name>
</gene>
<comment type="caution">
    <text evidence="2">The sequence shown here is derived from an EMBL/GenBank/DDBJ whole genome shotgun (WGS) entry which is preliminary data.</text>
</comment>
<accession>X1RU07</accession>
<proteinExistence type="predicted"/>
<organism evidence="2">
    <name type="scientific">marine sediment metagenome</name>
    <dbReference type="NCBI Taxonomy" id="412755"/>
    <lineage>
        <taxon>unclassified sequences</taxon>
        <taxon>metagenomes</taxon>
        <taxon>ecological metagenomes</taxon>
    </lineage>
</organism>
<keyword evidence="1" id="KW-0472">Membrane</keyword>
<evidence type="ECO:0000256" key="1">
    <source>
        <dbReference type="SAM" id="Phobius"/>
    </source>
</evidence>